<protein>
    <submittedName>
        <fullName evidence="1">Uncharacterized protein</fullName>
    </submittedName>
</protein>
<dbReference type="EMBL" id="JARKIK010000009">
    <property type="protein sequence ID" value="KAK8749534.1"/>
    <property type="molecule type" value="Genomic_DNA"/>
</dbReference>
<name>A0AAW0YGZ8_CHEQU</name>
<keyword evidence="2" id="KW-1185">Reference proteome</keyword>
<dbReference type="AlphaFoldDB" id="A0AAW0YGZ8"/>
<reference evidence="1 2" key="1">
    <citation type="journal article" date="2024" name="BMC Genomics">
        <title>Genome assembly of redclaw crayfish (Cherax quadricarinatus) provides insights into its immune adaptation and hypoxia tolerance.</title>
        <authorList>
            <person name="Liu Z."/>
            <person name="Zheng J."/>
            <person name="Li H."/>
            <person name="Fang K."/>
            <person name="Wang S."/>
            <person name="He J."/>
            <person name="Zhou D."/>
            <person name="Weng S."/>
            <person name="Chi M."/>
            <person name="Gu Z."/>
            <person name="He J."/>
            <person name="Li F."/>
            <person name="Wang M."/>
        </authorList>
    </citation>
    <scope>NUCLEOTIDE SEQUENCE [LARGE SCALE GENOMIC DNA]</scope>
    <source>
        <strain evidence="1">ZL_2023a</strain>
    </source>
</reference>
<evidence type="ECO:0000313" key="1">
    <source>
        <dbReference type="EMBL" id="KAK8749534.1"/>
    </source>
</evidence>
<feature type="non-terminal residue" evidence="1">
    <location>
        <position position="1"/>
    </location>
</feature>
<accession>A0AAW0YGZ8</accession>
<gene>
    <name evidence="1" type="ORF">OTU49_015417</name>
</gene>
<dbReference type="Proteomes" id="UP001445076">
    <property type="component" value="Unassembled WGS sequence"/>
</dbReference>
<organism evidence="1 2">
    <name type="scientific">Cherax quadricarinatus</name>
    <name type="common">Australian red claw crayfish</name>
    <dbReference type="NCBI Taxonomy" id="27406"/>
    <lineage>
        <taxon>Eukaryota</taxon>
        <taxon>Metazoa</taxon>
        <taxon>Ecdysozoa</taxon>
        <taxon>Arthropoda</taxon>
        <taxon>Crustacea</taxon>
        <taxon>Multicrustacea</taxon>
        <taxon>Malacostraca</taxon>
        <taxon>Eumalacostraca</taxon>
        <taxon>Eucarida</taxon>
        <taxon>Decapoda</taxon>
        <taxon>Pleocyemata</taxon>
        <taxon>Astacidea</taxon>
        <taxon>Parastacoidea</taxon>
        <taxon>Parastacidae</taxon>
        <taxon>Cherax</taxon>
    </lineage>
</organism>
<evidence type="ECO:0000313" key="2">
    <source>
        <dbReference type="Proteomes" id="UP001445076"/>
    </source>
</evidence>
<sequence>LLLQALLGICDRINNWISGGGQVGGEHLAEVAYWLAASMSKVVTTACIFPQEPEAAYSTTTTKLASETFTLSDEPSIEAALEALSPGVDAVYTSMSSWANSTEGMLYFMPPATVPQARDTTWEENRSRGRMIPSDIFTGFAPPARETAWGIGREKSREDTEGDVVLLHGRADEGRPITYAVGEIAKEDSITAALDALAPYSRRKITTNPLLKKQRTNICKDRCTNTSSGPPELAEVEWNLLYWRSVLREKCEPFTDLLPMFGLQITEIVHIIDRCCG</sequence>
<proteinExistence type="predicted"/>
<comment type="caution">
    <text evidence="1">The sequence shown here is derived from an EMBL/GenBank/DDBJ whole genome shotgun (WGS) entry which is preliminary data.</text>
</comment>